<evidence type="ECO:0000313" key="1">
    <source>
        <dbReference type="EMBL" id="CAG7581787.1"/>
    </source>
</evidence>
<accession>A0A8D9FRA4</accession>
<sequence length="67" mass="8266">MTYHFNLRDMYSYKGEFLADGYRYKIEFSDPRWDLQTMNQRDIVNGIMSNKYNVPVNEIKWFFLNKL</sequence>
<protein>
    <submittedName>
        <fullName evidence="1">Uncharacterized protein</fullName>
    </submittedName>
</protein>
<organism evidence="1">
    <name type="scientific">uncultured marine phage</name>
    <dbReference type="NCBI Taxonomy" id="707152"/>
    <lineage>
        <taxon>Viruses</taxon>
        <taxon>environmental samples</taxon>
    </lineage>
</organism>
<name>A0A8D9FRA4_9VIRU</name>
<dbReference type="EMBL" id="OU342829">
    <property type="protein sequence ID" value="CAG7581787.1"/>
    <property type="molecule type" value="Genomic_DNA"/>
</dbReference>
<proteinExistence type="predicted"/>
<reference evidence="1" key="1">
    <citation type="submission" date="2021-06" db="EMBL/GenBank/DDBJ databases">
        <authorList>
            <person name="Gannon L."/>
            <person name="Redgwell R T."/>
            <person name="Michniewski S."/>
            <person name="Harrison D C."/>
            <person name="Millard A."/>
        </authorList>
    </citation>
    <scope>NUCLEOTIDE SEQUENCE</scope>
</reference>
<gene>
    <name evidence="1" type="ORF">SLAVMIC_01030</name>
</gene>